<keyword evidence="1" id="KW-1133">Transmembrane helix</keyword>
<feature type="transmembrane region" description="Helical" evidence="1">
    <location>
        <begin position="36"/>
        <end position="58"/>
    </location>
</feature>
<organism evidence="2 3">
    <name type="scientific">Kineothrix alysoides</name>
    <dbReference type="NCBI Taxonomy" id="1469948"/>
    <lineage>
        <taxon>Bacteria</taxon>
        <taxon>Bacillati</taxon>
        <taxon>Bacillota</taxon>
        <taxon>Clostridia</taxon>
        <taxon>Lachnospirales</taxon>
        <taxon>Lachnospiraceae</taxon>
        <taxon>Kineothrix</taxon>
    </lineage>
</organism>
<evidence type="ECO:0000313" key="2">
    <source>
        <dbReference type="EMBL" id="TCL59062.1"/>
    </source>
</evidence>
<reference evidence="2 3" key="1">
    <citation type="submission" date="2019-03" db="EMBL/GenBank/DDBJ databases">
        <title>Genomic Encyclopedia of Type Strains, Phase IV (KMG-IV): sequencing the most valuable type-strain genomes for metagenomic binning, comparative biology and taxonomic classification.</title>
        <authorList>
            <person name="Goeker M."/>
        </authorList>
    </citation>
    <scope>NUCLEOTIDE SEQUENCE [LARGE SCALE GENOMIC DNA]</scope>
    <source>
        <strain evidence="2 3">DSM 100556</strain>
    </source>
</reference>
<dbReference type="AlphaFoldDB" id="A0A4R1R190"/>
<accession>A0A4R1R190</accession>
<evidence type="ECO:0000313" key="3">
    <source>
        <dbReference type="Proteomes" id="UP000295718"/>
    </source>
</evidence>
<dbReference type="EMBL" id="SLUO01000005">
    <property type="protein sequence ID" value="TCL59062.1"/>
    <property type="molecule type" value="Genomic_DNA"/>
</dbReference>
<evidence type="ECO:0000256" key="1">
    <source>
        <dbReference type="SAM" id="Phobius"/>
    </source>
</evidence>
<dbReference type="RefSeq" id="WP_031390639.1">
    <property type="nucleotide sequence ID" value="NZ_JPNB01000001.1"/>
</dbReference>
<protein>
    <submittedName>
        <fullName evidence="2">DUF3021 family protein</fullName>
    </submittedName>
</protein>
<dbReference type="STRING" id="1469948.GCA_000732725_01943"/>
<keyword evidence="1" id="KW-0812">Transmembrane</keyword>
<feature type="transmembrane region" description="Helical" evidence="1">
    <location>
        <begin position="92"/>
        <end position="113"/>
    </location>
</feature>
<name>A0A4R1R190_9FIRM</name>
<dbReference type="InterPro" id="IPR021560">
    <property type="entry name" value="DUF3021"/>
</dbReference>
<dbReference type="Proteomes" id="UP000295718">
    <property type="component" value="Unassembled WGS sequence"/>
</dbReference>
<dbReference type="OrthoDB" id="2005512at2"/>
<keyword evidence="1" id="KW-0472">Membrane</keyword>
<keyword evidence="3" id="KW-1185">Reference proteome</keyword>
<sequence length="136" mass="15942">MKKYIQSSLLLSSIIIIVVTFISFLCFDYTQDMKFIFQIVLIAFLGMAVHYAVAYIFYDSFLKELICEYVVIEITVLIVGCINGWFIRSNWWMSFIYITPIFLLAYLLGITHIKKEILSINKKLTEKTEVPDEENK</sequence>
<feature type="transmembrane region" description="Helical" evidence="1">
    <location>
        <begin position="65"/>
        <end position="86"/>
    </location>
</feature>
<feature type="transmembrane region" description="Helical" evidence="1">
    <location>
        <begin position="9"/>
        <end position="30"/>
    </location>
</feature>
<proteinExistence type="predicted"/>
<gene>
    <name evidence="2" type="ORF">EDD76_105239</name>
</gene>
<dbReference type="Pfam" id="PF11457">
    <property type="entry name" value="DUF3021"/>
    <property type="match status" value="1"/>
</dbReference>
<comment type="caution">
    <text evidence="2">The sequence shown here is derived from an EMBL/GenBank/DDBJ whole genome shotgun (WGS) entry which is preliminary data.</text>
</comment>